<proteinExistence type="predicted"/>
<name>A0A173VGR1_EUBRA</name>
<dbReference type="Proteomes" id="UP000095492">
    <property type="component" value="Unassembled WGS sequence"/>
</dbReference>
<dbReference type="PROSITE" id="PS51257">
    <property type="entry name" value="PROKAR_LIPOPROTEIN"/>
    <property type="match status" value="1"/>
</dbReference>
<reference evidence="1 2" key="1">
    <citation type="submission" date="2015-09" db="EMBL/GenBank/DDBJ databases">
        <authorList>
            <consortium name="Pathogen Informatics"/>
        </authorList>
    </citation>
    <scope>NUCLEOTIDE SEQUENCE [LARGE SCALE GENOMIC DNA]</scope>
    <source>
        <strain evidence="1 2">2789STDY5608891</strain>
    </source>
</reference>
<dbReference type="AlphaFoldDB" id="A0A173VGR1"/>
<dbReference type="STRING" id="39490.ERS852448_02917"/>
<gene>
    <name evidence="1" type="ORF">ERS852448_02917</name>
</gene>
<evidence type="ECO:0000313" key="2">
    <source>
        <dbReference type="Proteomes" id="UP000095492"/>
    </source>
</evidence>
<accession>A0A173VGR1</accession>
<dbReference type="RefSeq" id="WP_207642793.1">
    <property type="nucleotide sequence ID" value="NZ_CYYA01000030.1"/>
</dbReference>
<evidence type="ECO:0000313" key="1">
    <source>
        <dbReference type="EMBL" id="CUN26351.1"/>
    </source>
</evidence>
<sequence length="123" mass="13619">MKRILSILISTVLVIGTFSGCGTKDSAYSKEEKQIIKEANQMISNEYAVDIDEDDFSYSVGKQISEKEFVPLDSEQKQEAAYENIVSVTALKTSSPEKGEVYEYTVTFNSQTKEVLNISASIG</sequence>
<evidence type="ECO:0008006" key="3">
    <source>
        <dbReference type="Google" id="ProtNLM"/>
    </source>
</evidence>
<protein>
    <recommendedName>
        <fullName evidence="3">Lipoprotein</fullName>
    </recommendedName>
</protein>
<dbReference type="EMBL" id="CYYA01000030">
    <property type="protein sequence ID" value="CUN26351.1"/>
    <property type="molecule type" value="Genomic_DNA"/>
</dbReference>
<organism evidence="1 2">
    <name type="scientific">Eubacterium ramulus</name>
    <dbReference type="NCBI Taxonomy" id="39490"/>
    <lineage>
        <taxon>Bacteria</taxon>
        <taxon>Bacillati</taxon>
        <taxon>Bacillota</taxon>
        <taxon>Clostridia</taxon>
        <taxon>Eubacteriales</taxon>
        <taxon>Eubacteriaceae</taxon>
        <taxon>Eubacterium</taxon>
    </lineage>
</organism>